<protein>
    <recommendedName>
        <fullName evidence="3">Methionine synthase</fullName>
    </recommendedName>
</protein>
<reference evidence="1 2" key="1">
    <citation type="submission" date="2019-08" db="EMBL/GenBank/DDBJ databases">
        <authorList>
            <person name="Lei W."/>
        </authorList>
    </citation>
    <scope>NUCLEOTIDE SEQUENCE [LARGE SCALE GENOMIC DNA]</scope>
    <source>
        <strain evidence="1 2">CCUG 58627</strain>
    </source>
</reference>
<sequence length="319" mass="33758">MVAFGLGEMPGTDIAAAADVIAGESELVFLPQLPERGLGSDAVGRTLALTPELPIDARTRAWVLTPRPQRTTRRVWDRMAADLDTCQDVWPRLDALKTQVVGPWSLAASIELTSGHRAVTDGGALRDITEILCHSIARHCEDLRARFDCPIHLQIDEPLLPTLASGNLPGTSEFDVIPAIPVPDLGARLHDFSQAISGAESVRLNLANAAPVWQAARASGIGAISVSLPTIKTTAQLDALGQAVSEGTRIGLCLPLQSDARAIAQRIAALWDTLGLERTLLTTAVDIHPTNSRSLLAAAAALGTARTVHGMLVRDAGDL</sequence>
<accession>A0A5C5UTM3</accession>
<proteinExistence type="predicted"/>
<name>A0A5C5UTM3_9CORY</name>
<evidence type="ECO:0000313" key="1">
    <source>
        <dbReference type="EMBL" id="TWT28873.1"/>
    </source>
</evidence>
<dbReference type="OrthoDB" id="5242426at2"/>
<evidence type="ECO:0008006" key="3">
    <source>
        <dbReference type="Google" id="ProtNLM"/>
    </source>
</evidence>
<dbReference type="InterPro" id="IPR038071">
    <property type="entry name" value="UROD/MetE-like_sf"/>
</dbReference>
<gene>
    <name evidence="1" type="ORF">FRX94_01410</name>
</gene>
<keyword evidence="2" id="KW-1185">Reference proteome</keyword>
<dbReference type="RefSeq" id="WP_146323328.1">
    <property type="nucleotide sequence ID" value="NZ_BAABLR010000075.1"/>
</dbReference>
<dbReference type="SUPFAM" id="SSF51726">
    <property type="entry name" value="UROD/MetE-like"/>
    <property type="match status" value="1"/>
</dbReference>
<evidence type="ECO:0000313" key="2">
    <source>
        <dbReference type="Proteomes" id="UP000320791"/>
    </source>
</evidence>
<dbReference type="Proteomes" id="UP000320791">
    <property type="component" value="Unassembled WGS sequence"/>
</dbReference>
<organism evidence="1 2">
    <name type="scientific">Corynebacterium canis</name>
    <dbReference type="NCBI Taxonomy" id="679663"/>
    <lineage>
        <taxon>Bacteria</taxon>
        <taxon>Bacillati</taxon>
        <taxon>Actinomycetota</taxon>
        <taxon>Actinomycetes</taxon>
        <taxon>Mycobacteriales</taxon>
        <taxon>Corynebacteriaceae</taxon>
        <taxon>Corynebacterium</taxon>
    </lineage>
</organism>
<dbReference type="AlphaFoldDB" id="A0A5C5UTM3"/>
<comment type="caution">
    <text evidence="1">The sequence shown here is derived from an EMBL/GenBank/DDBJ whole genome shotgun (WGS) entry which is preliminary data.</text>
</comment>
<dbReference type="EMBL" id="VOHM01000002">
    <property type="protein sequence ID" value="TWT28873.1"/>
    <property type="molecule type" value="Genomic_DNA"/>
</dbReference>